<keyword evidence="3" id="KW-1185">Reference proteome</keyword>
<dbReference type="EMBL" id="JBBPBN010000011">
    <property type="protein sequence ID" value="KAK9028955.1"/>
    <property type="molecule type" value="Genomic_DNA"/>
</dbReference>
<proteinExistence type="predicted"/>
<dbReference type="InterPro" id="IPR015590">
    <property type="entry name" value="Aldehyde_DH_dom"/>
</dbReference>
<dbReference type="Gene3D" id="3.40.605.10">
    <property type="entry name" value="Aldehyde Dehydrogenase, Chain A, domain 1"/>
    <property type="match status" value="1"/>
</dbReference>
<dbReference type="Gene3D" id="3.40.309.10">
    <property type="entry name" value="Aldehyde Dehydrogenase, Chain A, domain 2"/>
    <property type="match status" value="1"/>
</dbReference>
<dbReference type="InterPro" id="IPR016163">
    <property type="entry name" value="Ald_DH_C"/>
</dbReference>
<reference evidence="2 3" key="1">
    <citation type="journal article" date="2024" name="G3 (Bethesda)">
        <title>Genome assembly of Hibiscus sabdariffa L. provides insights into metabolisms of medicinal natural products.</title>
        <authorList>
            <person name="Kim T."/>
        </authorList>
    </citation>
    <scope>NUCLEOTIDE SEQUENCE [LARGE SCALE GENOMIC DNA]</scope>
    <source>
        <strain evidence="2">TK-2024</strain>
        <tissue evidence="2">Old leaves</tissue>
    </source>
</reference>
<dbReference type="SUPFAM" id="SSF53720">
    <property type="entry name" value="ALDH-like"/>
    <property type="match status" value="1"/>
</dbReference>
<protein>
    <recommendedName>
        <fullName evidence="1">Aldehyde dehydrogenase domain-containing protein</fullName>
    </recommendedName>
</protein>
<feature type="domain" description="Aldehyde dehydrogenase" evidence="1">
    <location>
        <begin position="1"/>
        <end position="87"/>
    </location>
</feature>
<dbReference type="Pfam" id="PF00171">
    <property type="entry name" value="Aldedh"/>
    <property type="match status" value="1"/>
</dbReference>
<gene>
    <name evidence="2" type="ORF">V6N11_026087</name>
</gene>
<comment type="caution">
    <text evidence="2">The sequence shown here is derived from an EMBL/GenBank/DDBJ whole genome shotgun (WGS) entry which is preliminary data.</text>
</comment>
<accession>A0ABR2SV93</accession>
<dbReference type="InterPro" id="IPR016162">
    <property type="entry name" value="Ald_DH_N"/>
</dbReference>
<evidence type="ECO:0000313" key="2">
    <source>
        <dbReference type="EMBL" id="KAK9028955.1"/>
    </source>
</evidence>
<dbReference type="InterPro" id="IPR016161">
    <property type="entry name" value="Ald_DH/histidinol_DH"/>
</dbReference>
<evidence type="ECO:0000313" key="3">
    <source>
        <dbReference type="Proteomes" id="UP001396334"/>
    </source>
</evidence>
<name>A0ABR2SV93_9ROSI</name>
<evidence type="ECO:0000259" key="1">
    <source>
        <dbReference type="Pfam" id="PF00171"/>
    </source>
</evidence>
<dbReference type="PANTHER" id="PTHR11699">
    <property type="entry name" value="ALDEHYDE DEHYDROGENASE-RELATED"/>
    <property type="match status" value="1"/>
</dbReference>
<sequence>MSLMKFKTMEEAIKRANNTTYGLTARIITKNLNVVNSVSRSIRAGVIWINCYIAFDVDCPYEGYKMSRFGRDYGLETLNQYLQTKSVVTPVVHSLWY</sequence>
<dbReference type="Proteomes" id="UP001396334">
    <property type="component" value="Unassembled WGS sequence"/>
</dbReference>
<organism evidence="2 3">
    <name type="scientific">Hibiscus sabdariffa</name>
    <name type="common">roselle</name>
    <dbReference type="NCBI Taxonomy" id="183260"/>
    <lineage>
        <taxon>Eukaryota</taxon>
        <taxon>Viridiplantae</taxon>
        <taxon>Streptophyta</taxon>
        <taxon>Embryophyta</taxon>
        <taxon>Tracheophyta</taxon>
        <taxon>Spermatophyta</taxon>
        <taxon>Magnoliopsida</taxon>
        <taxon>eudicotyledons</taxon>
        <taxon>Gunneridae</taxon>
        <taxon>Pentapetalae</taxon>
        <taxon>rosids</taxon>
        <taxon>malvids</taxon>
        <taxon>Malvales</taxon>
        <taxon>Malvaceae</taxon>
        <taxon>Malvoideae</taxon>
        <taxon>Hibiscus</taxon>
    </lineage>
</organism>